<evidence type="ECO:0000313" key="4">
    <source>
        <dbReference type="Proteomes" id="UP001150941"/>
    </source>
</evidence>
<dbReference type="GO" id="GO:0001402">
    <property type="term" value="P:signal transduction involved in filamentous growth"/>
    <property type="evidence" value="ECO:0007669"/>
    <property type="project" value="TreeGrafter"/>
</dbReference>
<feature type="region of interest" description="Disordered" evidence="1">
    <location>
        <begin position="156"/>
        <end position="197"/>
    </location>
</feature>
<evidence type="ECO:0000313" key="3">
    <source>
        <dbReference type="EMBL" id="KAJ5225457.1"/>
    </source>
</evidence>
<dbReference type="AlphaFoldDB" id="A0A9W9NSP7"/>
<evidence type="ECO:0000256" key="1">
    <source>
        <dbReference type="SAM" id="MobiDB-lite"/>
    </source>
</evidence>
<dbReference type="GO" id="GO:0006972">
    <property type="term" value="P:hyperosmotic response"/>
    <property type="evidence" value="ECO:0007669"/>
    <property type="project" value="TreeGrafter"/>
</dbReference>
<feature type="transmembrane region" description="Helical" evidence="2">
    <location>
        <begin position="200"/>
        <end position="221"/>
    </location>
</feature>
<dbReference type="GO" id="GO:0031505">
    <property type="term" value="P:fungal-type cell wall organization"/>
    <property type="evidence" value="ECO:0007669"/>
    <property type="project" value="TreeGrafter"/>
</dbReference>
<keyword evidence="2" id="KW-0812">Transmembrane</keyword>
<dbReference type="RefSeq" id="XP_058328868.1">
    <property type="nucleotide sequence ID" value="XM_058475978.1"/>
</dbReference>
<dbReference type="EMBL" id="JAPQKS010000005">
    <property type="protein sequence ID" value="KAJ5225457.1"/>
    <property type="molecule type" value="Genomic_DNA"/>
</dbReference>
<protein>
    <submittedName>
        <fullName evidence="3">Uncharacterized protein</fullName>
    </submittedName>
</protein>
<dbReference type="GO" id="GO:0030427">
    <property type="term" value="C:site of polarized growth"/>
    <property type="evidence" value="ECO:0007669"/>
    <property type="project" value="TreeGrafter"/>
</dbReference>
<dbReference type="GeneID" id="83203281"/>
<dbReference type="Proteomes" id="UP001150941">
    <property type="component" value="Unassembled WGS sequence"/>
</dbReference>
<keyword evidence="4" id="KW-1185">Reference proteome</keyword>
<gene>
    <name evidence="3" type="ORF">N7468_006682</name>
</gene>
<dbReference type="PANTHER" id="PTHR35778:SF1">
    <property type="entry name" value="SIGNALING MUCIN HKR1-RELATED"/>
    <property type="match status" value="1"/>
</dbReference>
<dbReference type="GO" id="GO:0009986">
    <property type="term" value="C:cell surface"/>
    <property type="evidence" value="ECO:0007669"/>
    <property type="project" value="TreeGrafter"/>
</dbReference>
<dbReference type="GO" id="GO:0005034">
    <property type="term" value="F:osmosensor activity"/>
    <property type="evidence" value="ECO:0007669"/>
    <property type="project" value="InterPro"/>
</dbReference>
<dbReference type="PANTHER" id="PTHR35778">
    <property type="entry name" value="SIGNALING MUCIN HKR1-RELATED"/>
    <property type="match status" value="1"/>
</dbReference>
<organism evidence="3 4">
    <name type="scientific">Penicillium chermesinum</name>
    <dbReference type="NCBI Taxonomy" id="63820"/>
    <lineage>
        <taxon>Eukaryota</taxon>
        <taxon>Fungi</taxon>
        <taxon>Dikarya</taxon>
        <taxon>Ascomycota</taxon>
        <taxon>Pezizomycotina</taxon>
        <taxon>Eurotiomycetes</taxon>
        <taxon>Eurotiomycetidae</taxon>
        <taxon>Eurotiales</taxon>
        <taxon>Aspergillaceae</taxon>
        <taxon>Penicillium</taxon>
    </lineage>
</organism>
<keyword evidence="2" id="KW-0472">Membrane</keyword>
<feature type="region of interest" description="Disordered" evidence="1">
    <location>
        <begin position="1"/>
        <end position="31"/>
    </location>
</feature>
<accession>A0A9W9NSP7</accession>
<dbReference type="GO" id="GO:0005886">
    <property type="term" value="C:plasma membrane"/>
    <property type="evidence" value="ECO:0007669"/>
    <property type="project" value="InterPro"/>
</dbReference>
<proteinExistence type="predicted"/>
<evidence type="ECO:0000256" key="2">
    <source>
        <dbReference type="SAM" id="Phobius"/>
    </source>
</evidence>
<dbReference type="GO" id="GO:0007232">
    <property type="term" value="P:osmosensory signaling pathway via Sho1 osmosensor"/>
    <property type="evidence" value="ECO:0007669"/>
    <property type="project" value="InterPro"/>
</dbReference>
<dbReference type="OrthoDB" id="3366093at2759"/>
<name>A0A9W9NSP7_9EURO</name>
<comment type="caution">
    <text evidence="3">The sequence shown here is derived from an EMBL/GenBank/DDBJ whole genome shotgun (WGS) entry which is preliminary data.</text>
</comment>
<sequence>MPTQTSETSHTGTATQTSQPSSLPGSISPANGVTQAPKDSMLLQLGFDGSLPWSFVATTPLSSSQIFRFIPLALEHAVPYWATKAEMFALEPYYNWQKTGYNGTLAIFYFPNEGYAKLESMKSNPNSALYTDDSSASVRSLMNMVDPTIPLVYNGNWPADDADTTGNTGTDSGSDGGDNGSDGSQSDGSSNSSKGSATSAGIAVGAVAGAAAYGAGMFYLARRYRQRKQLHQRSSSQVDQMSQASGAGSLFGAHVSGSQRSQMISAPVMAENSLGWN</sequence>
<feature type="compositionally biased region" description="Low complexity" evidence="1">
    <location>
        <begin position="164"/>
        <end position="173"/>
    </location>
</feature>
<dbReference type="GO" id="GO:0030010">
    <property type="term" value="P:establishment of cell polarity"/>
    <property type="evidence" value="ECO:0007669"/>
    <property type="project" value="TreeGrafter"/>
</dbReference>
<reference evidence="3" key="1">
    <citation type="submission" date="2022-11" db="EMBL/GenBank/DDBJ databases">
        <authorList>
            <person name="Petersen C."/>
        </authorList>
    </citation>
    <scope>NUCLEOTIDE SEQUENCE</scope>
    <source>
        <strain evidence="3">IBT 19713</strain>
    </source>
</reference>
<keyword evidence="2" id="KW-1133">Transmembrane helix</keyword>
<dbReference type="GO" id="GO:0005576">
    <property type="term" value="C:extracellular region"/>
    <property type="evidence" value="ECO:0007669"/>
    <property type="project" value="TreeGrafter"/>
</dbReference>
<dbReference type="InterPro" id="IPR039295">
    <property type="entry name" value="MSB2"/>
</dbReference>
<feature type="compositionally biased region" description="Low complexity" evidence="1">
    <location>
        <begin position="181"/>
        <end position="197"/>
    </location>
</feature>
<reference evidence="3" key="2">
    <citation type="journal article" date="2023" name="IMA Fungus">
        <title>Comparative genomic study of the Penicillium genus elucidates a diverse pangenome and 15 lateral gene transfer events.</title>
        <authorList>
            <person name="Petersen C."/>
            <person name="Sorensen T."/>
            <person name="Nielsen M.R."/>
            <person name="Sondergaard T.E."/>
            <person name="Sorensen J.L."/>
            <person name="Fitzpatrick D.A."/>
            <person name="Frisvad J.C."/>
            <person name="Nielsen K.L."/>
        </authorList>
    </citation>
    <scope>NUCLEOTIDE SEQUENCE</scope>
    <source>
        <strain evidence="3">IBT 19713</strain>
    </source>
</reference>